<keyword evidence="6" id="KW-1185">Reference proteome</keyword>
<protein>
    <submittedName>
        <fullName evidence="5">Potassium channel protein</fullName>
    </submittedName>
</protein>
<keyword evidence="5" id="KW-0813">Transport</keyword>
<feature type="transmembrane region" description="Helical" evidence="2">
    <location>
        <begin position="12"/>
        <end position="32"/>
    </location>
</feature>
<keyword evidence="2" id="KW-0812">Transmembrane</keyword>
<feature type="domain" description="RCK C-terminal" evidence="4">
    <location>
        <begin position="245"/>
        <end position="334"/>
    </location>
</feature>
<feature type="transmembrane region" description="Helical" evidence="2">
    <location>
        <begin position="39"/>
        <end position="59"/>
    </location>
</feature>
<dbReference type="SUPFAM" id="SSF81324">
    <property type="entry name" value="Voltage-gated potassium channels"/>
    <property type="match status" value="1"/>
</dbReference>
<keyword evidence="5" id="KW-0407">Ion channel</keyword>
<dbReference type="Pfam" id="PF02254">
    <property type="entry name" value="TrkA_N"/>
    <property type="match status" value="1"/>
</dbReference>
<comment type="subcellular location">
    <subcellularLocation>
        <location evidence="1">Cell membrane</location>
        <topology evidence="1">Multi-pass membrane protein</topology>
    </subcellularLocation>
</comment>
<name>A0ABS6RVJ6_9BACT</name>
<dbReference type="InterPro" id="IPR036291">
    <property type="entry name" value="NAD(P)-bd_dom_sf"/>
</dbReference>
<proteinExistence type="predicted"/>
<evidence type="ECO:0000313" key="5">
    <source>
        <dbReference type="EMBL" id="MBV6340647.1"/>
    </source>
</evidence>
<evidence type="ECO:0000256" key="2">
    <source>
        <dbReference type="SAM" id="Phobius"/>
    </source>
</evidence>
<comment type="caution">
    <text evidence="5">The sequence shown here is derived from an EMBL/GenBank/DDBJ whole genome shotgun (WGS) entry which is preliminary data.</text>
</comment>
<dbReference type="RefSeq" id="WP_218251267.1">
    <property type="nucleotide sequence ID" value="NZ_JABXWD010000038.1"/>
</dbReference>
<evidence type="ECO:0000259" key="4">
    <source>
        <dbReference type="PROSITE" id="PS51202"/>
    </source>
</evidence>
<evidence type="ECO:0000256" key="1">
    <source>
        <dbReference type="ARBA" id="ARBA00004651"/>
    </source>
</evidence>
<dbReference type="InterPro" id="IPR050721">
    <property type="entry name" value="Trk_Ktr_HKT_K-transport"/>
</dbReference>
<dbReference type="PANTHER" id="PTHR43833">
    <property type="entry name" value="POTASSIUM CHANNEL PROTEIN 2-RELATED-RELATED"/>
    <property type="match status" value="1"/>
</dbReference>
<sequence>MFSTNDLRGRMILSVVLIVLILCLGTLGFVLIEGWSTFDAFYMVVITLATIGFQEIYPLSPHGRWFTIVLIFFGVGLLAYSVNVGLRVLLEGELQEVLGRRKLKKRIQEIKDHYIICGYGRMGRIICKELKANGIPFVVIDQSEEDERLKEEMLFINGDATLDEILNEAGIDRAKGLVSVLSSDAHNLFVVLSARVLNPTIKIVARAAEDNSEKKLLRAGADRVIAPYHIGGLKIAHTILKPAVVDFLEFATMSGNIELQMEEVIVAEGSELADRVISDSGIGRNLRIIIVAIKRQGGEMTFNPTHNTFIMPGDTLIALGEVTRLKELKQMANP</sequence>
<organism evidence="5 6">
    <name type="scientific">Candidatus Magnetobacterium casense</name>
    <dbReference type="NCBI Taxonomy" id="1455061"/>
    <lineage>
        <taxon>Bacteria</taxon>
        <taxon>Pseudomonadati</taxon>
        <taxon>Nitrospirota</taxon>
        <taxon>Thermodesulfovibrionia</taxon>
        <taxon>Thermodesulfovibrionales</taxon>
        <taxon>Candidatus Magnetobacteriaceae</taxon>
        <taxon>Candidatus Magnetobacterium</taxon>
    </lineage>
</organism>
<dbReference type="InterPro" id="IPR006037">
    <property type="entry name" value="RCK_C"/>
</dbReference>
<keyword evidence="2" id="KW-1133">Transmembrane helix</keyword>
<accession>A0ABS6RVJ6</accession>
<dbReference type="PROSITE" id="PS51201">
    <property type="entry name" value="RCK_N"/>
    <property type="match status" value="1"/>
</dbReference>
<feature type="transmembrane region" description="Helical" evidence="2">
    <location>
        <begin position="65"/>
        <end position="90"/>
    </location>
</feature>
<evidence type="ECO:0000313" key="6">
    <source>
        <dbReference type="Proteomes" id="UP001196980"/>
    </source>
</evidence>
<dbReference type="SUPFAM" id="SSF116726">
    <property type="entry name" value="TrkA C-terminal domain-like"/>
    <property type="match status" value="1"/>
</dbReference>
<keyword evidence="2" id="KW-0472">Membrane</keyword>
<dbReference type="Gene3D" id="3.30.70.1450">
    <property type="entry name" value="Regulator of K+ conductance, C-terminal domain"/>
    <property type="match status" value="1"/>
</dbReference>
<dbReference type="Gene3D" id="1.10.287.70">
    <property type="match status" value="1"/>
</dbReference>
<dbReference type="Proteomes" id="UP001196980">
    <property type="component" value="Unassembled WGS sequence"/>
</dbReference>
<dbReference type="Gene3D" id="3.40.50.720">
    <property type="entry name" value="NAD(P)-binding Rossmann-like Domain"/>
    <property type="match status" value="1"/>
</dbReference>
<dbReference type="EMBL" id="JABXWD010000038">
    <property type="protein sequence ID" value="MBV6340647.1"/>
    <property type="molecule type" value="Genomic_DNA"/>
</dbReference>
<dbReference type="Pfam" id="PF07885">
    <property type="entry name" value="Ion_trans_2"/>
    <property type="match status" value="1"/>
</dbReference>
<keyword evidence="5" id="KW-0406">Ion transport</keyword>
<gene>
    <name evidence="5" type="ORF">HWQ67_03530</name>
</gene>
<dbReference type="SUPFAM" id="SSF51735">
    <property type="entry name" value="NAD(P)-binding Rossmann-fold domains"/>
    <property type="match status" value="1"/>
</dbReference>
<dbReference type="InterPro" id="IPR013099">
    <property type="entry name" value="K_chnl_dom"/>
</dbReference>
<dbReference type="PANTHER" id="PTHR43833:SF9">
    <property type="entry name" value="POTASSIUM CHANNEL PROTEIN YUGO-RELATED"/>
    <property type="match status" value="1"/>
</dbReference>
<dbReference type="PROSITE" id="PS51202">
    <property type="entry name" value="RCK_C"/>
    <property type="match status" value="1"/>
</dbReference>
<feature type="domain" description="RCK N-terminal" evidence="3">
    <location>
        <begin position="111"/>
        <end position="225"/>
    </location>
</feature>
<evidence type="ECO:0000259" key="3">
    <source>
        <dbReference type="PROSITE" id="PS51201"/>
    </source>
</evidence>
<dbReference type="GO" id="GO:0034220">
    <property type="term" value="P:monoatomic ion transmembrane transport"/>
    <property type="evidence" value="ECO:0007669"/>
    <property type="project" value="UniProtKB-KW"/>
</dbReference>
<reference evidence="5 6" key="1">
    <citation type="journal article" date="2020" name="J Geophys Res Biogeosci">
        <title>Magnetotaxis as an Adaptation to Enable Bacterial Shuttling of Microbial Sulfur and Sulfur Cycling Across Aquatic Oxic#Anoxic Interfaces.</title>
        <authorList>
            <person name="Li J."/>
            <person name="Liu P."/>
            <person name="Wang J."/>
            <person name="Roberts A.P."/>
            <person name="Pan Y."/>
        </authorList>
    </citation>
    <scope>NUCLEOTIDE SEQUENCE [LARGE SCALE GENOMIC DNA]</scope>
    <source>
        <strain evidence="5 6">MYR-1_YQ</strain>
    </source>
</reference>
<dbReference type="InterPro" id="IPR003148">
    <property type="entry name" value="RCK_N"/>
</dbReference>
<dbReference type="InterPro" id="IPR036721">
    <property type="entry name" value="RCK_C_sf"/>
</dbReference>
<dbReference type="Pfam" id="PF02080">
    <property type="entry name" value="TrkA_C"/>
    <property type="match status" value="1"/>
</dbReference>